<accession>A0A498R761</accession>
<evidence type="ECO:0000313" key="2">
    <source>
        <dbReference type="Proteomes" id="UP000277811"/>
    </source>
</evidence>
<organism evidence="1 2">
    <name type="scientific">Lucifera butyrica</name>
    <dbReference type="NCBI Taxonomy" id="1351585"/>
    <lineage>
        <taxon>Bacteria</taxon>
        <taxon>Bacillati</taxon>
        <taxon>Bacillota</taxon>
        <taxon>Negativicutes</taxon>
        <taxon>Veillonellales</taxon>
        <taxon>Veillonellaceae</taxon>
        <taxon>Lucifera</taxon>
    </lineage>
</organism>
<dbReference type="Proteomes" id="UP000277811">
    <property type="component" value="Unassembled WGS sequence"/>
</dbReference>
<sequence length="107" mass="12247">MLFNQENIMCITELRNTVGNLVRRIQDGQQVDNVEDMQTMLTAFDKHVDRKLIAATAGLDVAYVGGLRHTFATMLKLHCQLNERQIDEVTSFLRQYDDVIKTASFVN</sequence>
<protein>
    <submittedName>
        <fullName evidence="1">Uncharacterized protein</fullName>
    </submittedName>
</protein>
<dbReference type="AlphaFoldDB" id="A0A498R761"/>
<gene>
    <name evidence="1" type="ORF">LUCI_1996</name>
</gene>
<evidence type="ECO:0000313" key="1">
    <source>
        <dbReference type="EMBL" id="VBB06760.1"/>
    </source>
</evidence>
<dbReference type="RefSeq" id="WP_122627707.1">
    <property type="nucleotide sequence ID" value="NZ_UPPP01000067.1"/>
</dbReference>
<dbReference type="EMBL" id="UPPP01000067">
    <property type="protein sequence ID" value="VBB06760.1"/>
    <property type="molecule type" value="Genomic_DNA"/>
</dbReference>
<reference evidence="1 2" key="1">
    <citation type="submission" date="2018-06" db="EMBL/GenBank/DDBJ databases">
        <authorList>
            <person name="Strepis N."/>
        </authorList>
    </citation>
    <scope>NUCLEOTIDE SEQUENCE [LARGE SCALE GENOMIC DNA]</scope>
    <source>
        <strain evidence="1">LUCI</strain>
    </source>
</reference>
<name>A0A498R761_9FIRM</name>
<proteinExistence type="predicted"/>
<keyword evidence="2" id="KW-1185">Reference proteome</keyword>